<evidence type="ECO:0000313" key="4">
    <source>
        <dbReference type="Proteomes" id="UP000326396"/>
    </source>
</evidence>
<dbReference type="PANTHER" id="PTHR46033">
    <property type="entry name" value="PROTEIN MAIN-LIKE 2"/>
    <property type="match status" value="1"/>
</dbReference>
<organism evidence="3 4">
    <name type="scientific">Mikania micrantha</name>
    <name type="common">bitter vine</name>
    <dbReference type="NCBI Taxonomy" id="192012"/>
    <lineage>
        <taxon>Eukaryota</taxon>
        <taxon>Viridiplantae</taxon>
        <taxon>Streptophyta</taxon>
        <taxon>Embryophyta</taxon>
        <taxon>Tracheophyta</taxon>
        <taxon>Spermatophyta</taxon>
        <taxon>Magnoliopsida</taxon>
        <taxon>eudicotyledons</taxon>
        <taxon>Gunneridae</taxon>
        <taxon>Pentapetalae</taxon>
        <taxon>asterids</taxon>
        <taxon>campanulids</taxon>
        <taxon>Asterales</taxon>
        <taxon>Asteraceae</taxon>
        <taxon>Asteroideae</taxon>
        <taxon>Heliantheae alliance</taxon>
        <taxon>Eupatorieae</taxon>
        <taxon>Mikania</taxon>
    </lineage>
</organism>
<feature type="region of interest" description="Disordered" evidence="1">
    <location>
        <begin position="608"/>
        <end position="639"/>
    </location>
</feature>
<name>A0A5N6NTD8_9ASTR</name>
<dbReference type="InterPro" id="IPR019557">
    <property type="entry name" value="AminoTfrase-like_pln_mobile"/>
</dbReference>
<dbReference type="GO" id="GO:0010073">
    <property type="term" value="P:meristem maintenance"/>
    <property type="evidence" value="ECO:0007669"/>
    <property type="project" value="InterPro"/>
</dbReference>
<feature type="domain" description="Aminotransferase-like plant mobile" evidence="2">
    <location>
        <begin position="153"/>
        <end position="386"/>
    </location>
</feature>
<evidence type="ECO:0000259" key="2">
    <source>
        <dbReference type="Pfam" id="PF10536"/>
    </source>
</evidence>
<reference evidence="3 4" key="1">
    <citation type="submission" date="2019-05" db="EMBL/GenBank/DDBJ databases">
        <title>Mikania micrantha, genome provides insights into the molecular mechanism of rapid growth.</title>
        <authorList>
            <person name="Liu B."/>
        </authorList>
    </citation>
    <scope>NUCLEOTIDE SEQUENCE [LARGE SCALE GENOMIC DNA]</scope>
    <source>
        <strain evidence="3">NLD-2019</strain>
        <tissue evidence="3">Leaf</tissue>
    </source>
</reference>
<feature type="compositionally biased region" description="Low complexity" evidence="1">
    <location>
        <begin position="499"/>
        <end position="518"/>
    </location>
</feature>
<dbReference type="Pfam" id="PF10536">
    <property type="entry name" value="PMD"/>
    <property type="match status" value="2"/>
</dbReference>
<comment type="caution">
    <text evidence="3">The sequence shown here is derived from an EMBL/GenBank/DDBJ whole genome shotgun (WGS) entry which is preliminary data.</text>
</comment>
<dbReference type="OrthoDB" id="1937804at2759"/>
<feature type="compositionally biased region" description="Polar residues" evidence="1">
    <location>
        <begin position="519"/>
        <end position="529"/>
    </location>
</feature>
<accession>A0A5N6NTD8</accession>
<keyword evidence="4" id="KW-1185">Reference proteome</keyword>
<dbReference type="InterPro" id="IPR044824">
    <property type="entry name" value="MAIN-like"/>
</dbReference>
<proteinExistence type="predicted"/>
<dbReference type="Proteomes" id="UP000326396">
    <property type="component" value="Linkage Group LG17"/>
</dbReference>
<evidence type="ECO:0000256" key="1">
    <source>
        <dbReference type="SAM" id="MobiDB-lite"/>
    </source>
</evidence>
<dbReference type="AlphaFoldDB" id="A0A5N6NTD8"/>
<feature type="domain" description="Aminotransferase-like plant mobile" evidence="2">
    <location>
        <begin position="67"/>
        <end position="152"/>
    </location>
</feature>
<feature type="region of interest" description="Disordered" evidence="1">
    <location>
        <begin position="473"/>
        <end position="529"/>
    </location>
</feature>
<dbReference type="EMBL" id="SZYD01000009">
    <property type="protein sequence ID" value="KAD5317991.1"/>
    <property type="molecule type" value="Genomic_DNA"/>
</dbReference>
<gene>
    <name evidence="3" type="ORF">E3N88_17937</name>
</gene>
<dbReference type="PANTHER" id="PTHR46033:SF8">
    <property type="entry name" value="PROTEIN MAINTENANCE OF MERISTEMS-LIKE"/>
    <property type="match status" value="1"/>
</dbReference>
<protein>
    <recommendedName>
        <fullName evidence="2">Aminotransferase-like plant mobile domain-containing protein</fullName>
    </recommendedName>
</protein>
<evidence type="ECO:0000313" key="3">
    <source>
        <dbReference type="EMBL" id="KAD5317991.1"/>
    </source>
</evidence>
<sequence>MDGHFTSGPLNNDLLWLSGSHRGDYYFQNPDKDDGILRIRCGDQDFWKHLKSHPIPENVMEFITLAGFGGIVQCGNRRLDRALISALVERWRPETHTFHLPIGETTITLQDVNILWGLPIEGDVVSGVESNLNNSQITALFENLVGEELSQEAVNDSASNWVHINYLSHLEDLNNCGQLSWGSAVLACLYKHLCKVTDISRTDISGPVFLLQLWAWERFSGFAPEAVNAIDFQKPYGARWRSPLTYVRTASHVLSVYRSLLHSLTEDKFNWRPYENVLHLLPGICMSGQASWRSETYLIFWEIVEPHLPSRVMRQFRMFQPIPVNTLFGEQEHRRLHKISRTGGRDVNWLQKHNQYVLSWVGRHNNIVTTEFTDSCVASPEYMQWYLPRTILYTVDPRHHQQNQHGFPNDGGTLQMTWDIMSQIYQRTGEDFIRDMASQAMGYGHVQHHMGYYPTHMSQDPVGYQVPFVPQSIRRTDRRRNRRQPQAQNVEAEAEPEAEPVINSPHRSSSSYHPNSPSQNFGEVGTSSQHFSQFGTQNYEDAGPSGYNPLQNYEFQQPDFSQDFFSPSLLTPFYPPLDTPPTPAFRHLPDMRPPRDRSLSLEFDLNTTMDYTNDDNDDNENIATRRGRRQIRRPGCGTD</sequence>